<feature type="signal peptide" evidence="4">
    <location>
        <begin position="1"/>
        <end position="25"/>
    </location>
</feature>
<keyword evidence="4" id="KW-0732">Signal</keyword>
<dbReference type="EMBL" id="CADCUQ010000417">
    <property type="protein sequence ID" value="CAA9403060.1"/>
    <property type="molecule type" value="Genomic_DNA"/>
</dbReference>
<dbReference type="InterPro" id="IPR015943">
    <property type="entry name" value="WD40/YVTN_repeat-like_dom_sf"/>
</dbReference>
<dbReference type="GO" id="GO:0017057">
    <property type="term" value="F:6-phosphogluconolactonase activity"/>
    <property type="evidence" value="ECO:0007669"/>
    <property type="project" value="TreeGrafter"/>
</dbReference>
<feature type="compositionally biased region" description="Basic and acidic residues" evidence="3">
    <location>
        <begin position="174"/>
        <end position="183"/>
    </location>
</feature>
<reference evidence="5" key="1">
    <citation type="submission" date="2020-02" db="EMBL/GenBank/DDBJ databases">
        <authorList>
            <person name="Meier V. D."/>
        </authorList>
    </citation>
    <scope>NUCLEOTIDE SEQUENCE</scope>
    <source>
        <strain evidence="5">AVDCRST_MAG64</strain>
    </source>
</reference>
<dbReference type="Pfam" id="PF10282">
    <property type="entry name" value="Lactonase"/>
    <property type="match status" value="1"/>
</dbReference>
<dbReference type="PANTHER" id="PTHR30344:SF1">
    <property type="entry name" value="6-PHOSPHOGLUCONOLACTONASE"/>
    <property type="match status" value="1"/>
</dbReference>
<dbReference type="FunFam" id="2.130.10.10:FF:000306">
    <property type="entry name" value="3-carboxymuconate cyclase"/>
    <property type="match status" value="1"/>
</dbReference>
<protein>
    <submittedName>
        <fullName evidence="5">6-phosphogluconolactonase</fullName>
    </submittedName>
</protein>
<dbReference type="Gene3D" id="2.130.10.10">
    <property type="entry name" value="YVTN repeat-like/Quinoprotein amine dehydrogenase"/>
    <property type="match status" value="1"/>
</dbReference>
<sequence length="392" mass="40581">MTRPARWIAACLAAAATFVTSHARAEKLLLPDDAPAGEVRVYFGTYTGKSGSKGIYVSTLDLATGKLSPPELAGETTNPSFLAIHPSKRFLYAVGEVNEINGKKAGAVSAFAIQPDGKLSPLNQQPSGGQGPCHVSVDKEGRNVLVANYGSGAVACLPIGADGKLAEPSATVQHEGKSVDPRRQAGPHAHSINLDPANRFAFAADLGLDKVLVYRFDAAAGKLTPNDPSAAAVAPGAGPRHFAFHPTGRFAYVINEMASTVTAFAYDAAKGTLTEVHTVPTLPGEVKGNSTAEVVVHPSGKFVYGSNRGHDSIAGFAVDEATGKLTPIGHTPTRGKTPRNFNIDPTGTYLLAANQGTSTVAVYRIDPASGALAPVGEPTAVPAPVCVKYLQP</sequence>
<accession>A0A6J4P2F1</accession>
<feature type="chain" id="PRO_5026678958" evidence="4">
    <location>
        <begin position="26"/>
        <end position="392"/>
    </location>
</feature>
<proteinExistence type="inferred from homology"/>
<evidence type="ECO:0000256" key="1">
    <source>
        <dbReference type="ARBA" id="ARBA00005564"/>
    </source>
</evidence>
<dbReference type="GO" id="GO:0005829">
    <property type="term" value="C:cytosol"/>
    <property type="evidence" value="ECO:0007669"/>
    <property type="project" value="TreeGrafter"/>
</dbReference>
<name>A0A6J4P2F1_9BACT</name>
<dbReference type="InterPro" id="IPR050282">
    <property type="entry name" value="Cycloisomerase_2"/>
</dbReference>
<keyword evidence="2" id="KW-0313">Glucose metabolism</keyword>
<dbReference type="InterPro" id="IPR019405">
    <property type="entry name" value="Lactonase_7-beta_prop"/>
</dbReference>
<keyword evidence="2" id="KW-0119">Carbohydrate metabolism</keyword>
<evidence type="ECO:0000256" key="2">
    <source>
        <dbReference type="ARBA" id="ARBA00022526"/>
    </source>
</evidence>
<dbReference type="AlphaFoldDB" id="A0A6J4P2F1"/>
<evidence type="ECO:0000256" key="3">
    <source>
        <dbReference type="SAM" id="MobiDB-lite"/>
    </source>
</evidence>
<dbReference type="GO" id="GO:0006006">
    <property type="term" value="P:glucose metabolic process"/>
    <property type="evidence" value="ECO:0007669"/>
    <property type="project" value="UniProtKB-KW"/>
</dbReference>
<feature type="region of interest" description="Disordered" evidence="3">
    <location>
        <begin position="167"/>
        <end position="191"/>
    </location>
</feature>
<dbReference type="SUPFAM" id="SSF51004">
    <property type="entry name" value="C-terminal (heme d1) domain of cytochrome cd1-nitrite reductase"/>
    <property type="match status" value="1"/>
</dbReference>
<comment type="similarity">
    <text evidence="1">Belongs to the cycloisomerase 2 family.</text>
</comment>
<evidence type="ECO:0000256" key="4">
    <source>
        <dbReference type="SAM" id="SignalP"/>
    </source>
</evidence>
<dbReference type="InterPro" id="IPR011048">
    <property type="entry name" value="Haem_d1_sf"/>
</dbReference>
<dbReference type="PANTHER" id="PTHR30344">
    <property type="entry name" value="6-PHOSPHOGLUCONOLACTONASE-RELATED"/>
    <property type="match status" value="1"/>
</dbReference>
<gene>
    <name evidence="5" type="ORF">AVDCRST_MAG64-1827</name>
</gene>
<evidence type="ECO:0000313" key="5">
    <source>
        <dbReference type="EMBL" id="CAA9403060.1"/>
    </source>
</evidence>
<organism evidence="5">
    <name type="scientific">uncultured Phycisphaerae bacterium</name>
    <dbReference type="NCBI Taxonomy" id="904963"/>
    <lineage>
        <taxon>Bacteria</taxon>
        <taxon>Pseudomonadati</taxon>
        <taxon>Planctomycetota</taxon>
        <taxon>Phycisphaerae</taxon>
        <taxon>environmental samples</taxon>
    </lineage>
</organism>